<reference evidence="2" key="2">
    <citation type="submission" date="2025-08" db="UniProtKB">
        <authorList>
            <consortium name="RefSeq"/>
        </authorList>
    </citation>
    <scope>IDENTIFICATION</scope>
    <source>
        <tissue evidence="2">Leaf</tissue>
    </source>
</reference>
<evidence type="ECO:0000313" key="2">
    <source>
        <dbReference type="RefSeq" id="XP_075080255.1"/>
    </source>
</evidence>
<keyword evidence="1" id="KW-1185">Reference proteome</keyword>
<reference evidence="1" key="1">
    <citation type="journal article" date="2014" name="Nat. Commun.">
        <title>The tobacco genome sequence and its comparison with those of tomato and potato.</title>
        <authorList>
            <person name="Sierro N."/>
            <person name="Battey J.N."/>
            <person name="Ouadi S."/>
            <person name="Bakaher N."/>
            <person name="Bovet L."/>
            <person name="Willig A."/>
            <person name="Goepfert S."/>
            <person name="Peitsch M.C."/>
            <person name="Ivanov N.V."/>
        </authorList>
    </citation>
    <scope>NUCLEOTIDE SEQUENCE [LARGE SCALE GENOMIC DNA]</scope>
</reference>
<gene>
    <name evidence="2" type="primary">LOC142165782</name>
</gene>
<accession>A0AC58S5J4</accession>
<evidence type="ECO:0000313" key="1">
    <source>
        <dbReference type="Proteomes" id="UP000790787"/>
    </source>
</evidence>
<proteinExistence type="predicted"/>
<organism evidence="1 2">
    <name type="scientific">Nicotiana tabacum</name>
    <name type="common">Common tobacco</name>
    <dbReference type="NCBI Taxonomy" id="4097"/>
    <lineage>
        <taxon>Eukaryota</taxon>
        <taxon>Viridiplantae</taxon>
        <taxon>Streptophyta</taxon>
        <taxon>Embryophyta</taxon>
        <taxon>Tracheophyta</taxon>
        <taxon>Spermatophyta</taxon>
        <taxon>Magnoliopsida</taxon>
        <taxon>eudicotyledons</taxon>
        <taxon>Gunneridae</taxon>
        <taxon>Pentapetalae</taxon>
        <taxon>asterids</taxon>
        <taxon>lamiids</taxon>
        <taxon>Solanales</taxon>
        <taxon>Solanaceae</taxon>
        <taxon>Nicotianoideae</taxon>
        <taxon>Nicotianeae</taxon>
        <taxon>Nicotiana</taxon>
    </lineage>
</organism>
<sequence>MGETSYVIGIEIFRDRSHGLLGLSQKYYIERILERFNMNNCSAGIVPIQKGDKFSLMQCPKNDVERKEMESIPYSSIVGSLMYAQTCTRPDINFAIGMLGRYQSNPGIDHWKAAKKVLRYLKGTKDYMLMYRRSKHLEVVGYSDSDFAGCIDTRKSTFGYLFQLAEGAISWKSAKQSVIATSTMEA</sequence>
<dbReference type="Proteomes" id="UP000790787">
    <property type="component" value="Chromosome 11"/>
</dbReference>
<name>A0AC58S5J4_TOBAC</name>
<protein>
    <submittedName>
        <fullName evidence="2">Secreted RxLR effector protein 161-like</fullName>
    </submittedName>
</protein>
<dbReference type="RefSeq" id="XP_075080255.1">
    <property type="nucleotide sequence ID" value="XM_075224154.1"/>
</dbReference>